<keyword evidence="4" id="KW-1185">Reference proteome</keyword>
<dbReference type="InterPro" id="IPR036388">
    <property type="entry name" value="WH-like_DNA-bd_sf"/>
</dbReference>
<dbReference type="SUPFAM" id="SSF46785">
    <property type="entry name" value="Winged helix' DNA-binding domain"/>
    <property type="match status" value="1"/>
</dbReference>
<organism evidence="3 4">
    <name type="scientific">Hypericibacter terrae</name>
    <dbReference type="NCBI Taxonomy" id="2602015"/>
    <lineage>
        <taxon>Bacteria</taxon>
        <taxon>Pseudomonadati</taxon>
        <taxon>Pseudomonadota</taxon>
        <taxon>Alphaproteobacteria</taxon>
        <taxon>Rhodospirillales</taxon>
        <taxon>Dongiaceae</taxon>
        <taxon>Hypericibacter</taxon>
    </lineage>
</organism>
<dbReference type="AlphaFoldDB" id="A0A5J6MR30"/>
<accession>A0A5J6MR30</accession>
<dbReference type="InterPro" id="IPR013196">
    <property type="entry name" value="HTH_11"/>
</dbReference>
<evidence type="ECO:0000313" key="3">
    <source>
        <dbReference type="EMBL" id="QEX17326.1"/>
    </source>
</evidence>
<dbReference type="Gene3D" id="1.10.10.10">
    <property type="entry name" value="Winged helix-like DNA-binding domain superfamily/Winged helix DNA-binding domain"/>
    <property type="match status" value="1"/>
</dbReference>
<dbReference type="RefSeq" id="WP_151177596.1">
    <property type="nucleotide sequence ID" value="NZ_CP042906.1"/>
</dbReference>
<sequence length="229" mass="25647">MRRADRLFDIIQALRGAKGPMTASDLAERLEVTPRTVYRDIATLQARQVPIEGAAGLGYLLRQGYDLPPLMFTAEEIEAILVGALLTRRTGDPGLKAAADSVLSKITAVLPSALQDQMASPSFFVSEHGASAPAIADMALIRRAIRNRNKLQIDYLDREGEPTTRRIWPIAVAYFVEVTLVCAWCELRQDYRHFRADRIQSLKVSEETFSTDGGRLLKDWPEWFRVTKG</sequence>
<protein>
    <submittedName>
        <fullName evidence="3">Transcriptional regulator</fullName>
    </submittedName>
</protein>
<dbReference type="InterPro" id="IPR026881">
    <property type="entry name" value="WYL_dom"/>
</dbReference>
<dbReference type="PANTHER" id="PTHR34580">
    <property type="match status" value="1"/>
</dbReference>
<name>A0A5J6MR30_9PROT</name>
<dbReference type="Pfam" id="PF13280">
    <property type="entry name" value="WYL"/>
    <property type="match status" value="1"/>
</dbReference>
<dbReference type="PROSITE" id="PS52050">
    <property type="entry name" value="WYL"/>
    <property type="match status" value="1"/>
</dbReference>
<gene>
    <name evidence="3" type="ORF">FRZ44_26240</name>
</gene>
<dbReference type="EMBL" id="CP042906">
    <property type="protein sequence ID" value="QEX17326.1"/>
    <property type="molecule type" value="Genomic_DNA"/>
</dbReference>
<evidence type="ECO:0000259" key="2">
    <source>
        <dbReference type="Pfam" id="PF13280"/>
    </source>
</evidence>
<dbReference type="OrthoDB" id="9807255at2"/>
<reference evidence="3 4" key="1">
    <citation type="submission" date="2019-08" db="EMBL/GenBank/DDBJ databases">
        <title>Hyperibacter terrae gen. nov., sp. nov. and Hyperibacter viscosus sp. nov., two new members in the family Rhodospirillaceae isolated from the rhizosphere of Hypericum perforatum.</title>
        <authorList>
            <person name="Noviana Z."/>
        </authorList>
    </citation>
    <scope>NUCLEOTIDE SEQUENCE [LARGE SCALE GENOMIC DNA]</scope>
    <source>
        <strain evidence="3 4">R5913</strain>
    </source>
</reference>
<proteinExistence type="predicted"/>
<dbReference type="InterPro" id="IPR036390">
    <property type="entry name" value="WH_DNA-bd_sf"/>
</dbReference>
<dbReference type="InterPro" id="IPR051534">
    <property type="entry name" value="CBASS_pafABC_assoc_protein"/>
</dbReference>
<feature type="domain" description="Helix-turn-helix type 11" evidence="1">
    <location>
        <begin position="6"/>
        <end position="59"/>
    </location>
</feature>
<dbReference type="PANTHER" id="PTHR34580:SF3">
    <property type="entry name" value="PROTEIN PAFB"/>
    <property type="match status" value="1"/>
</dbReference>
<dbReference type="Pfam" id="PF08279">
    <property type="entry name" value="HTH_11"/>
    <property type="match status" value="1"/>
</dbReference>
<feature type="domain" description="WYL" evidence="2">
    <location>
        <begin position="139"/>
        <end position="204"/>
    </location>
</feature>
<dbReference type="KEGG" id="htq:FRZ44_26240"/>
<evidence type="ECO:0000313" key="4">
    <source>
        <dbReference type="Proteomes" id="UP000326202"/>
    </source>
</evidence>
<evidence type="ECO:0000259" key="1">
    <source>
        <dbReference type="Pfam" id="PF08279"/>
    </source>
</evidence>
<dbReference type="Proteomes" id="UP000326202">
    <property type="component" value="Chromosome"/>
</dbReference>